<proteinExistence type="predicted"/>
<dbReference type="GO" id="GO:0016747">
    <property type="term" value="F:acyltransferase activity, transferring groups other than amino-acyl groups"/>
    <property type="evidence" value="ECO:0007669"/>
    <property type="project" value="InterPro"/>
</dbReference>
<sequence>MDYIHTVQYYETDKMGITHHSNYIRCDLEFYTESNSWNEKKGRKTTMADFEVRECKDTEVVKELFMEYSQIKGAESCFVSFDKELADLEGFYSGGALLVGYEKNIPVASIAIKKLDDTTCEAKRLFIKPDSRGKGYARTMLNTMLDKSKELGFSEVTFTTKPAVMQIGYGLYKRMGFEEVSEIEGTVSMRMAIGE</sequence>
<reference evidence="2 3" key="1">
    <citation type="submission" date="2016-10" db="EMBL/GenBank/DDBJ databases">
        <authorList>
            <person name="de Groot N.N."/>
        </authorList>
    </citation>
    <scope>NUCLEOTIDE SEQUENCE [LARGE SCALE GENOMIC DNA]</scope>
    <source>
        <strain evidence="2 3">DSM 10317</strain>
    </source>
</reference>
<dbReference type="AlphaFoldDB" id="A0A1G5S4F8"/>
<dbReference type="InterPro" id="IPR052777">
    <property type="entry name" value="Acetyltransferase_Enz"/>
</dbReference>
<dbReference type="Pfam" id="PF00583">
    <property type="entry name" value="Acetyltransf_1"/>
    <property type="match status" value="1"/>
</dbReference>
<dbReference type="SUPFAM" id="SSF55729">
    <property type="entry name" value="Acyl-CoA N-acyltransferases (Nat)"/>
    <property type="match status" value="1"/>
</dbReference>
<dbReference type="PANTHER" id="PTHR43305:SF1">
    <property type="entry name" value="FAMILY N-ACETYLTRANSFERASE, PUTATIVE (AFU_ORTHOLOGUE AFUA_2G01380)-RELATED"/>
    <property type="match status" value="1"/>
</dbReference>
<dbReference type="CDD" id="cd04301">
    <property type="entry name" value="NAT_SF"/>
    <property type="match status" value="1"/>
</dbReference>
<evidence type="ECO:0000313" key="3">
    <source>
        <dbReference type="Proteomes" id="UP000199428"/>
    </source>
</evidence>
<dbReference type="InterPro" id="IPR000182">
    <property type="entry name" value="GNAT_dom"/>
</dbReference>
<dbReference type="InterPro" id="IPR016181">
    <property type="entry name" value="Acyl_CoA_acyltransferase"/>
</dbReference>
<protein>
    <submittedName>
        <fullName evidence="2">Acetyltransferase (GNAT) family protein</fullName>
    </submittedName>
</protein>
<gene>
    <name evidence="2" type="ORF">SAMN02910350_02614</name>
</gene>
<keyword evidence="2" id="KW-0808">Transferase</keyword>
<evidence type="ECO:0000259" key="1">
    <source>
        <dbReference type="PROSITE" id="PS51186"/>
    </source>
</evidence>
<dbReference type="PANTHER" id="PTHR43305">
    <property type="entry name" value="FAMILY N-ACETYLTRANSFERASE, PUTATIVE (AFU_ORTHOLOGUE AFUA_2G01380)-RELATED"/>
    <property type="match status" value="1"/>
</dbReference>
<feature type="domain" description="N-acetyltransferase" evidence="1">
    <location>
        <begin position="48"/>
        <end position="194"/>
    </location>
</feature>
<organism evidence="2 3">
    <name type="scientific">Pseudobutyrivibrio xylanivorans</name>
    <dbReference type="NCBI Taxonomy" id="185007"/>
    <lineage>
        <taxon>Bacteria</taxon>
        <taxon>Bacillati</taxon>
        <taxon>Bacillota</taxon>
        <taxon>Clostridia</taxon>
        <taxon>Lachnospirales</taxon>
        <taxon>Lachnospiraceae</taxon>
        <taxon>Pseudobutyrivibrio</taxon>
    </lineage>
</organism>
<dbReference type="Proteomes" id="UP000199428">
    <property type="component" value="Unassembled WGS sequence"/>
</dbReference>
<dbReference type="PROSITE" id="PS51186">
    <property type="entry name" value="GNAT"/>
    <property type="match status" value="1"/>
</dbReference>
<dbReference type="Gene3D" id="3.40.630.30">
    <property type="match status" value="1"/>
</dbReference>
<evidence type="ECO:0000313" key="2">
    <source>
        <dbReference type="EMBL" id="SCZ81058.1"/>
    </source>
</evidence>
<accession>A0A1G5S4F8</accession>
<dbReference type="EMBL" id="FMWK01000018">
    <property type="protein sequence ID" value="SCZ81058.1"/>
    <property type="molecule type" value="Genomic_DNA"/>
</dbReference>
<name>A0A1G5S4F8_PSEXY</name>